<dbReference type="HOGENOM" id="CLU_2941023_0_0_1"/>
<evidence type="ECO:0000313" key="1">
    <source>
        <dbReference type="Ensembl" id="ENSCINP00000033877.1"/>
    </source>
</evidence>
<sequence length="60" mass="6878">MDASDKMLYVVHMYLFGTAVGHLQSWGDILVANHPRKDISEATLQLHLRSQCLEFLHPRS</sequence>
<protein>
    <submittedName>
        <fullName evidence="1">Uncharacterized protein</fullName>
    </submittedName>
</protein>
<dbReference type="Ensembl" id="ENSCINT00000036395.1">
    <property type="protein sequence ID" value="ENSCINP00000033877.1"/>
    <property type="gene ID" value="ENSCING00000018358.1"/>
</dbReference>
<dbReference type="Proteomes" id="UP000008144">
    <property type="component" value="Unassembled WGS sequence"/>
</dbReference>
<name>H2XW43_CIOIN</name>
<proteinExistence type="predicted"/>
<keyword evidence="2" id="KW-1185">Reference proteome</keyword>
<evidence type="ECO:0000313" key="2">
    <source>
        <dbReference type="Proteomes" id="UP000008144"/>
    </source>
</evidence>
<dbReference type="InParanoid" id="H2XW43"/>
<reference evidence="1" key="3">
    <citation type="submission" date="2025-09" db="UniProtKB">
        <authorList>
            <consortium name="Ensembl"/>
        </authorList>
    </citation>
    <scope>IDENTIFICATION</scope>
</reference>
<dbReference type="AlphaFoldDB" id="H2XW43"/>
<reference evidence="2" key="1">
    <citation type="journal article" date="2002" name="Science">
        <title>The draft genome of Ciona intestinalis: insights into chordate and vertebrate origins.</title>
        <authorList>
            <person name="Dehal P."/>
            <person name="Satou Y."/>
            <person name="Campbell R.K."/>
            <person name="Chapman J."/>
            <person name="Degnan B."/>
            <person name="De Tomaso A."/>
            <person name="Davidson B."/>
            <person name="Di Gregorio A."/>
            <person name="Gelpke M."/>
            <person name="Goodstein D.M."/>
            <person name="Harafuji N."/>
            <person name="Hastings K.E."/>
            <person name="Ho I."/>
            <person name="Hotta K."/>
            <person name="Huang W."/>
            <person name="Kawashima T."/>
            <person name="Lemaire P."/>
            <person name="Martinez D."/>
            <person name="Meinertzhagen I.A."/>
            <person name="Necula S."/>
            <person name="Nonaka M."/>
            <person name="Putnam N."/>
            <person name="Rash S."/>
            <person name="Saiga H."/>
            <person name="Satake M."/>
            <person name="Terry A."/>
            <person name="Yamada L."/>
            <person name="Wang H.G."/>
            <person name="Awazu S."/>
            <person name="Azumi K."/>
            <person name="Boore J."/>
            <person name="Branno M."/>
            <person name="Chin-Bow S."/>
            <person name="DeSantis R."/>
            <person name="Doyle S."/>
            <person name="Francino P."/>
            <person name="Keys D.N."/>
            <person name="Haga S."/>
            <person name="Hayashi H."/>
            <person name="Hino K."/>
            <person name="Imai K.S."/>
            <person name="Inaba K."/>
            <person name="Kano S."/>
            <person name="Kobayashi K."/>
            <person name="Kobayashi M."/>
            <person name="Lee B.I."/>
            <person name="Makabe K.W."/>
            <person name="Manohar C."/>
            <person name="Matassi G."/>
            <person name="Medina M."/>
            <person name="Mochizuki Y."/>
            <person name="Mount S."/>
            <person name="Morishita T."/>
            <person name="Miura S."/>
            <person name="Nakayama A."/>
            <person name="Nishizaka S."/>
            <person name="Nomoto H."/>
            <person name="Ohta F."/>
            <person name="Oishi K."/>
            <person name="Rigoutsos I."/>
            <person name="Sano M."/>
            <person name="Sasaki A."/>
            <person name="Sasakura Y."/>
            <person name="Shoguchi E."/>
            <person name="Shin-i T."/>
            <person name="Spagnuolo A."/>
            <person name="Stainier D."/>
            <person name="Suzuki M.M."/>
            <person name="Tassy O."/>
            <person name="Takatori N."/>
            <person name="Tokuoka M."/>
            <person name="Yagi K."/>
            <person name="Yoshizaki F."/>
            <person name="Wada S."/>
            <person name="Zhang C."/>
            <person name="Hyatt P.D."/>
            <person name="Larimer F."/>
            <person name="Detter C."/>
            <person name="Doggett N."/>
            <person name="Glavina T."/>
            <person name="Hawkins T."/>
            <person name="Richardson P."/>
            <person name="Lucas S."/>
            <person name="Kohara Y."/>
            <person name="Levine M."/>
            <person name="Satoh N."/>
            <person name="Rokhsar D.S."/>
        </authorList>
    </citation>
    <scope>NUCLEOTIDE SEQUENCE [LARGE SCALE GENOMIC DNA]</scope>
</reference>
<organism evidence="1 2">
    <name type="scientific">Ciona intestinalis</name>
    <name type="common">Transparent sea squirt</name>
    <name type="synonym">Ascidia intestinalis</name>
    <dbReference type="NCBI Taxonomy" id="7719"/>
    <lineage>
        <taxon>Eukaryota</taxon>
        <taxon>Metazoa</taxon>
        <taxon>Chordata</taxon>
        <taxon>Tunicata</taxon>
        <taxon>Ascidiacea</taxon>
        <taxon>Phlebobranchia</taxon>
        <taxon>Cionidae</taxon>
        <taxon>Ciona</taxon>
    </lineage>
</organism>
<accession>H2XW43</accession>
<reference evidence="1" key="2">
    <citation type="submission" date="2025-08" db="UniProtKB">
        <authorList>
            <consortium name="Ensembl"/>
        </authorList>
    </citation>
    <scope>IDENTIFICATION</scope>
</reference>